<accession>A0A061EBC6</accession>
<organism evidence="1 2">
    <name type="scientific">Theobroma cacao</name>
    <name type="common">Cacao</name>
    <name type="synonym">Cocoa</name>
    <dbReference type="NCBI Taxonomy" id="3641"/>
    <lineage>
        <taxon>Eukaryota</taxon>
        <taxon>Viridiplantae</taxon>
        <taxon>Streptophyta</taxon>
        <taxon>Embryophyta</taxon>
        <taxon>Tracheophyta</taxon>
        <taxon>Spermatophyta</taxon>
        <taxon>Magnoliopsida</taxon>
        <taxon>eudicotyledons</taxon>
        <taxon>Gunneridae</taxon>
        <taxon>Pentapetalae</taxon>
        <taxon>rosids</taxon>
        <taxon>malvids</taxon>
        <taxon>Malvales</taxon>
        <taxon>Malvaceae</taxon>
        <taxon>Byttnerioideae</taxon>
        <taxon>Theobroma</taxon>
    </lineage>
</organism>
<dbReference type="InParanoid" id="A0A061EBC6"/>
<keyword evidence="2" id="KW-1185">Reference proteome</keyword>
<protein>
    <submittedName>
        <fullName evidence="1">Uncharacterized protein</fullName>
    </submittedName>
</protein>
<dbReference type="Gramene" id="EOY01667">
    <property type="protein sequence ID" value="EOY01667"/>
    <property type="gene ID" value="TCM_011512"/>
</dbReference>
<gene>
    <name evidence="1" type="ORF">TCM_011512</name>
</gene>
<dbReference type="EMBL" id="CM001880">
    <property type="protein sequence ID" value="EOY01667.1"/>
    <property type="molecule type" value="Genomic_DNA"/>
</dbReference>
<reference evidence="1 2" key="1">
    <citation type="journal article" date="2013" name="Genome Biol.">
        <title>The genome sequence of the most widely cultivated cacao type and its use to identify candidate genes regulating pod color.</title>
        <authorList>
            <person name="Motamayor J.C."/>
            <person name="Mockaitis K."/>
            <person name="Schmutz J."/>
            <person name="Haiminen N."/>
            <person name="Iii D.L."/>
            <person name="Cornejo O."/>
            <person name="Findley S.D."/>
            <person name="Zheng P."/>
            <person name="Utro F."/>
            <person name="Royaert S."/>
            <person name="Saski C."/>
            <person name="Jenkins J."/>
            <person name="Podicheti R."/>
            <person name="Zhao M."/>
            <person name="Scheffler B.E."/>
            <person name="Stack J.C."/>
            <person name="Feltus F.A."/>
            <person name="Mustiga G.M."/>
            <person name="Amores F."/>
            <person name="Phillips W."/>
            <person name="Marelli J.P."/>
            <person name="May G.D."/>
            <person name="Shapiro H."/>
            <person name="Ma J."/>
            <person name="Bustamante C.D."/>
            <person name="Schnell R.J."/>
            <person name="Main D."/>
            <person name="Gilbert D."/>
            <person name="Parida L."/>
            <person name="Kuhn D.N."/>
        </authorList>
    </citation>
    <scope>NUCLEOTIDE SEQUENCE [LARGE SCALE GENOMIC DNA]</scope>
    <source>
        <strain evidence="2">cv. Matina 1-6</strain>
    </source>
</reference>
<proteinExistence type="predicted"/>
<dbReference type="AlphaFoldDB" id="A0A061EBC6"/>
<dbReference type="HOGENOM" id="CLU_1430368_0_0_1"/>
<sequence>MTRTQELSLILQNSFDNQTIFEQDSASFSVNFVLQGLRTRLQSIPASRHKGALNTNILQEKDFNRIKQVKDTKEIVPGTHQLARCSTKFQHPSHINLVGNSASKRPNQGQIGCMRAQTRIQNQKRRNVVQIRSEAISILFFGKIKVNVDGLKLYSWSLRKGFAAKSERGINVLRVIGDSREGGRDPAEQR</sequence>
<evidence type="ECO:0000313" key="2">
    <source>
        <dbReference type="Proteomes" id="UP000026915"/>
    </source>
</evidence>
<name>A0A061EBC6_THECC</name>
<evidence type="ECO:0000313" key="1">
    <source>
        <dbReference type="EMBL" id="EOY01667.1"/>
    </source>
</evidence>
<dbReference type="Proteomes" id="UP000026915">
    <property type="component" value="Chromosome 2"/>
</dbReference>